<keyword evidence="4 6" id="KW-0862">Zinc</keyword>
<dbReference type="Proteomes" id="UP001652625">
    <property type="component" value="Chromosome 11"/>
</dbReference>
<dbReference type="SUPFAM" id="SSF55486">
    <property type="entry name" value="Metalloproteases ('zincins'), catalytic domain"/>
    <property type="match status" value="1"/>
</dbReference>
<dbReference type="InterPro" id="IPR006026">
    <property type="entry name" value="Peptidase_Metallo"/>
</dbReference>
<keyword evidence="3 6" id="KW-0378">Hydrolase</keyword>
<dbReference type="InterPro" id="IPR024079">
    <property type="entry name" value="MetalloPept_cat_dom_sf"/>
</dbReference>
<feature type="binding site" evidence="6">
    <location>
        <position position="173"/>
    </location>
    <ligand>
        <name>Zn(2+)</name>
        <dbReference type="ChEBI" id="CHEBI:29105"/>
        <note>catalytic</note>
    </ligand>
</feature>
<proteinExistence type="predicted"/>
<evidence type="ECO:0000259" key="8">
    <source>
        <dbReference type="PROSITE" id="PS51864"/>
    </source>
</evidence>
<dbReference type="GeneID" id="100197870"/>
<evidence type="ECO:0000256" key="7">
    <source>
        <dbReference type="RuleBase" id="RU361183"/>
    </source>
</evidence>
<comment type="cofactor">
    <cofactor evidence="6 7">
        <name>Zn(2+)</name>
        <dbReference type="ChEBI" id="CHEBI:29105"/>
    </cofactor>
    <text evidence="6 7">Binds 1 zinc ion per subunit.</text>
</comment>
<evidence type="ECO:0000256" key="6">
    <source>
        <dbReference type="PROSITE-ProRule" id="PRU01211"/>
    </source>
</evidence>
<sequence>MYFVKYFICVSVVATFPKKITKEAFSLEKGSYIFQDDMLFSETQLEAALRGGDFETPKDSEYKEGVQSGKSTVGAFVLKWENGIVPYQIDSNAKCNGILCITQLGRPEKAIKSAIKEIHEKTCIRFKERTNEKDYIQFTNIGWSKCLSYVGRIGGKQELSLTNGCSSHGIALHEILHALGVHHEQSRSDRDNYIEIKTENIEPGKEGNFQKYPFTMIKTFDSPYDYDSIMHYDEHAFGKNLWSKTIVTRNGAQIGQRNRLSKYDALTLNKVYNCVEHLKN</sequence>
<feature type="binding site" evidence="6">
    <location>
        <position position="183"/>
    </location>
    <ligand>
        <name>Zn(2+)</name>
        <dbReference type="ChEBI" id="CHEBI:29105"/>
        <note>catalytic</note>
    </ligand>
</feature>
<dbReference type="PANTHER" id="PTHR10127:SF780">
    <property type="entry name" value="METALLOENDOPEPTIDASE"/>
    <property type="match status" value="1"/>
</dbReference>
<keyword evidence="9" id="KW-1185">Reference proteome</keyword>
<keyword evidence="1 6" id="KW-0645">Protease</keyword>
<keyword evidence="2 6" id="KW-0479">Metal-binding</keyword>
<comment type="caution">
    <text evidence="6">Lacks conserved residue(s) required for the propagation of feature annotation.</text>
</comment>
<feature type="active site" evidence="6">
    <location>
        <position position="174"/>
    </location>
</feature>
<dbReference type="PANTHER" id="PTHR10127">
    <property type="entry name" value="DISCOIDIN, CUB, EGF, LAMININ , AND ZINC METALLOPROTEASE DOMAIN CONTAINING"/>
    <property type="match status" value="1"/>
</dbReference>
<organism evidence="9 10">
    <name type="scientific">Hydra vulgaris</name>
    <name type="common">Hydra</name>
    <name type="synonym">Hydra attenuata</name>
    <dbReference type="NCBI Taxonomy" id="6087"/>
    <lineage>
        <taxon>Eukaryota</taxon>
        <taxon>Metazoa</taxon>
        <taxon>Cnidaria</taxon>
        <taxon>Hydrozoa</taxon>
        <taxon>Hydroidolina</taxon>
        <taxon>Anthoathecata</taxon>
        <taxon>Aplanulata</taxon>
        <taxon>Hydridae</taxon>
        <taxon>Hydra</taxon>
    </lineage>
</organism>
<protein>
    <recommendedName>
        <fullName evidence="7">Metalloendopeptidase</fullName>
        <ecNumber evidence="7">3.4.24.-</ecNumber>
    </recommendedName>
</protein>
<dbReference type="InterPro" id="IPR034035">
    <property type="entry name" value="Astacin-like_dom"/>
</dbReference>
<gene>
    <name evidence="10" type="primary">LOC100197870</name>
</gene>
<dbReference type="SMART" id="SM00235">
    <property type="entry name" value="ZnMc"/>
    <property type="match status" value="1"/>
</dbReference>
<dbReference type="PRINTS" id="PR00480">
    <property type="entry name" value="ASTACIN"/>
</dbReference>
<accession>A0ABM4CWV2</accession>
<feature type="domain" description="Peptidase M12A" evidence="8">
    <location>
        <begin position="71"/>
        <end position="275"/>
    </location>
</feature>
<dbReference type="CDD" id="cd04280">
    <property type="entry name" value="ZnMc_astacin_like"/>
    <property type="match status" value="1"/>
</dbReference>
<evidence type="ECO:0000256" key="2">
    <source>
        <dbReference type="ARBA" id="ARBA00022723"/>
    </source>
</evidence>
<evidence type="ECO:0000256" key="5">
    <source>
        <dbReference type="ARBA" id="ARBA00023049"/>
    </source>
</evidence>
<keyword evidence="5 6" id="KW-0482">Metalloprotease</keyword>
<dbReference type="InterPro" id="IPR001506">
    <property type="entry name" value="Peptidase_M12A"/>
</dbReference>
<evidence type="ECO:0000256" key="4">
    <source>
        <dbReference type="ARBA" id="ARBA00022833"/>
    </source>
</evidence>
<dbReference type="Gene3D" id="3.40.390.10">
    <property type="entry name" value="Collagenase (Catalytic Domain)"/>
    <property type="match status" value="1"/>
</dbReference>
<dbReference type="EC" id="3.4.24.-" evidence="7"/>
<reference evidence="10" key="1">
    <citation type="submission" date="2025-08" db="UniProtKB">
        <authorList>
            <consortium name="RefSeq"/>
        </authorList>
    </citation>
    <scope>IDENTIFICATION</scope>
</reference>
<evidence type="ECO:0000256" key="3">
    <source>
        <dbReference type="ARBA" id="ARBA00022801"/>
    </source>
</evidence>
<dbReference type="Pfam" id="PF01400">
    <property type="entry name" value="Astacin"/>
    <property type="match status" value="1"/>
</dbReference>
<evidence type="ECO:0000313" key="9">
    <source>
        <dbReference type="Proteomes" id="UP001652625"/>
    </source>
</evidence>
<evidence type="ECO:0000256" key="1">
    <source>
        <dbReference type="ARBA" id="ARBA00022670"/>
    </source>
</evidence>
<feature type="binding site" evidence="6">
    <location>
        <position position="177"/>
    </location>
    <ligand>
        <name>Zn(2+)</name>
        <dbReference type="ChEBI" id="CHEBI:29105"/>
        <note>catalytic</note>
    </ligand>
</feature>
<dbReference type="RefSeq" id="XP_065666427.1">
    <property type="nucleotide sequence ID" value="XM_065810355.1"/>
</dbReference>
<evidence type="ECO:0000313" key="10">
    <source>
        <dbReference type="RefSeq" id="XP_065666427.1"/>
    </source>
</evidence>
<name>A0ABM4CWV2_HYDVU</name>
<dbReference type="PROSITE" id="PS51864">
    <property type="entry name" value="ASTACIN"/>
    <property type="match status" value="1"/>
</dbReference>